<dbReference type="RefSeq" id="WP_196824125.1">
    <property type="nucleotide sequence ID" value="NZ_CP046980.1"/>
</dbReference>
<keyword evidence="6 11" id="KW-0067">ATP-binding</keyword>
<dbReference type="FunFam" id="3.40.50.300:FF:000134">
    <property type="entry name" value="Iron-enterobactin ABC transporter ATP-binding protein"/>
    <property type="match status" value="1"/>
</dbReference>
<dbReference type="PANTHER" id="PTHR42771:SF2">
    <property type="entry name" value="IRON(3+)-HYDROXAMATE IMPORT ATP-BINDING PROTEIN FHUC"/>
    <property type="match status" value="1"/>
</dbReference>
<proteinExistence type="predicted"/>
<evidence type="ECO:0000256" key="6">
    <source>
        <dbReference type="ARBA" id="ARBA00022840"/>
    </source>
</evidence>
<dbReference type="EMBL" id="JADOUE010000001">
    <property type="protein sequence ID" value="MBG6121603.1"/>
    <property type="molecule type" value="Genomic_DNA"/>
</dbReference>
<dbReference type="InterPro" id="IPR003439">
    <property type="entry name" value="ABC_transporter-like_ATP-bd"/>
</dbReference>
<keyword evidence="9" id="KW-0472">Membrane</keyword>
<dbReference type="Pfam" id="PF00005">
    <property type="entry name" value="ABC_tran"/>
    <property type="match status" value="1"/>
</dbReference>
<evidence type="ECO:0000256" key="2">
    <source>
        <dbReference type="ARBA" id="ARBA00022448"/>
    </source>
</evidence>
<dbReference type="PROSITE" id="PS00211">
    <property type="entry name" value="ABC_TRANSPORTER_1"/>
    <property type="match status" value="1"/>
</dbReference>
<evidence type="ECO:0000256" key="7">
    <source>
        <dbReference type="ARBA" id="ARBA00023004"/>
    </source>
</evidence>
<evidence type="ECO:0000256" key="4">
    <source>
        <dbReference type="ARBA" id="ARBA00022496"/>
    </source>
</evidence>
<dbReference type="SMART" id="SM00382">
    <property type="entry name" value="AAA"/>
    <property type="match status" value="1"/>
</dbReference>
<dbReference type="InterPro" id="IPR003593">
    <property type="entry name" value="AAA+_ATPase"/>
</dbReference>
<dbReference type="GO" id="GO:0006826">
    <property type="term" value="P:iron ion transport"/>
    <property type="evidence" value="ECO:0007669"/>
    <property type="project" value="UniProtKB-KW"/>
</dbReference>
<dbReference type="AlphaFoldDB" id="A0A931GR61"/>
<evidence type="ECO:0000256" key="9">
    <source>
        <dbReference type="ARBA" id="ARBA00023136"/>
    </source>
</evidence>
<protein>
    <submittedName>
        <fullName evidence="11">Iron complex transport system ATP-binding protein</fullName>
    </submittedName>
</protein>
<dbReference type="PROSITE" id="PS50893">
    <property type="entry name" value="ABC_TRANSPORTER_2"/>
    <property type="match status" value="1"/>
</dbReference>
<evidence type="ECO:0000256" key="8">
    <source>
        <dbReference type="ARBA" id="ARBA00023065"/>
    </source>
</evidence>
<keyword evidence="2" id="KW-0813">Transport</keyword>
<organism evidence="11 12">
    <name type="scientific">Corynebacterium aquatimens</name>
    <dbReference type="NCBI Taxonomy" id="1190508"/>
    <lineage>
        <taxon>Bacteria</taxon>
        <taxon>Bacillati</taxon>
        <taxon>Actinomycetota</taxon>
        <taxon>Actinomycetes</taxon>
        <taxon>Mycobacteriales</taxon>
        <taxon>Corynebacteriaceae</taxon>
        <taxon>Corynebacterium</taxon>
    </lineage>
</organism>
<keyword evidence="12" id="KW-1185">Reference proteome</keyword>
<dbReference type="InterPro" id="IPR017871">
    <property type="entry name" value="ABC_transporter-like_CS"/>
</dbReference>
<evidence type="ECO:0000256" key="1">
    <source>
        <dbReference type="ARBA" id="ARBA00004202"/>
    </source>
</evidence>
<feature type="domain" description="ABC transporter" evidence="10">
    <location>
        <begin position="9"/>
        <end position="244"/>
    </location>
</feature>
<reference evidence="11" key="1">
    <citation type="submission" date="2020-11" db="EMBL/GenBank/DDBJ databases">
        <title>Sequencing the genomes of 1000 actinobacteria strains.</title>
        <authorList>
            <person name="Klenk H.-P."/>
        </authorList>
    </citation>
    <scope>NUCLEOTIDE SEQUENCE</scope>
    <source>
        <strain evidence="11">DSM 45632</strain>
    </source>
</reference>
<dbReference type="PANTHER" id="PTHR42771">
    <property type="entry name" value="IRON(3+)-HYDROXAMATE IMPORT ATP-BINDING PROTEIN FHUC"/>
    <property type="match status" value="1"/>
</dbReference>
<dbReference type="SUPFAM" id="SSF52540">
    <property type="entry name" value="P-loop containing nucleoside triphosphate hydrolases"/>
    <property type="match status" value="1"/>
</dbReference>
<dbReference type="CDD" id="cd03214">
    <property type="entry name" value="ABC_Iron-Siderophores_B12_Hemin"/>
    <property type="match status" value="1"/>
</dbReference>
<dbReference type="GO" id="GO:0016887">
    <property type="term" value="F:ATP hydrolysis activity"/>
    <property type="evidence" value="ECO:0007669"/>
    <property type="project" value="InterPro"/>
</dbReference>
<keyword evidence="8" id="KW-0406">Ion transport</keyword>
<keyword evidence="5" id="KW-0547">Nucleotide-binding</keyword>
<evidence type="ECO:0000256" key="5">
    <source>
        <dbReference type="ARBA" id="ARBA00022741"/>
    </source>
</evidence>
<keyword evidence="7" id="KW-0408">Iron</keyword>
<gene>
    <name evidence="11" type="ORF">IW254_000572</name>
</gene>
<comment type="subcellular location">
    <subcellularLocation>
        <location evidence="1">Cell membrane</location>
        <topology evidence="1">Peripheral membrane protein</topology>
    </subcellularLocation>
</comment>
<keyword evidence="4" id="KW-0410">Iron transport</keyword>
<comment type="caution">
    <text evidence="11">The sequence shown here is derived from an EMBL/GenBank/DDBJ whole genome shotgun (WGS) entry which is preliminary data.</text>
</comment>
<dbReference type="InterPro" id="IPR051535">
    <property type="entry name" value="Siderophore_ABC-ATPase"/>
</dbReference>
<dbReference type="Proteomes" id="UP000658613">
    <property type="component" value="Unassembled WGS sequence"/>
</dbReference>
<sequence length="268" mass="29088">MRQKATASLQGRGLRAGYGSRVIIEHAEVAIPNGEFTVIVGPNACGKSTLLKTLARVIPPLAGEVLLNEQPITSIKPKAVARQLSFLPQSPLTPDGITVKDLVSRGRYPYQGLLRQWSDGDEVAVEEAMARAGVAALSERFVSELSGGQRQRVWIALVLAQQTPIVLLDEPTTYLDITHQVEVLDLARNMQRSGHTVVAVLHDLTLAFRYATHLLVMKKGEIVAEGPVADVVTPQLIEHVYGLACTIITDPETGRPIVVPKETARTVQ</sequence>
<keyword evidence="3" id="KW-1003">Cell membrane</keyword>
<evidence type="ECO:0000313" key="11">
    <source>
        <dbReference type="EMBL" id="MBG6121603.1"/>
    </source>
</evidence>
<name>A0A931GR61_9CORY</name>
<evidence type="ECO:0000259" key="10">
    <source>
        <dbReference type="PROSITE" id="PS50893"/>
    </source>
</evidence>
<dbReference type="InterPro" id="IPR027417">
    <property type="entry name" value="P-loop_NTPase"/>
</dbReference>
<accession>A0A931GR61</accession>
<evidence type="ECO:0000256" key="3">
    <source>
        <dbReference type="ARBA" id="ARBA00022475"/>
    </source>
</evidence>
<dbReference type="GO" id="GO:0005886">
    <property type="term" value="C:plasma membrane"/>
    <property type="evidence" value="ECO:0007669"/>
    <property type="project" value="UniProtKB-SubCell"/>
</dbReference>
<dbReference type="GO" id="GO:0005524">
    <property type="term" value="F:ATP binding"/>
    <property type="evidence" value="ECO:0007669"/>
    <property type="project" value="UniProtKB-KW"/>
</dbReference>
<evidence type="ECO:0000313" key="12">
    <source>
        <dbReference type="Proteomes" id="UP000658613"/>
    </source>
</evidence>
<dbReference type="Gene3D" id="3.40.50.300">
    <property type="entry name" value="P-loop containing nucleotide triphosphate hydrolases"/>
    <property type="match status" value="1"/>
</dbReference>